<evidence type="ECO:0000313" key="1">
    <source>
        <dbReference type="EMBL" id="KAG7194037.1"/>
    </source>
</evidence>
<dbReference type="RefSeq" id="XP_043049584.1">
    <property type="nucleotide sequence ID" value="XM_043195879.1"/>
</dbReference>
<dbReference type="Proteomes" id="UP000790833">
    <property type="component" value="Unassembled WGS sequence"/>
</dbReference>
<dbReference type="EMBL" id="JAHMUF010000009">
    <property type="protein sequence ID" value="KAG7194037.1"/>
    <property type="molecule type" value="Genomic_DNA"/>
</dbReference>
<name>A0A9P7V9W9_9ASCO</name>
<proteinExistence type="predicted"/>
<protein>
    <submittedName>
        <fullName evidence="1">Uncharacterized protein</fullName>
    </submittedName>
</protein>
<gene>
    <name evidence="1" type="ORF">KQ657_005240</name>
</gene>
<organism evidence="1 2">
    <name type="scientific">Scheffersomyces spartinae</name>
    <dbReference type="NCBI Taxonomy" id="45513"/>
    <lineage>
        <taxon>Eukaryota</taxon>
        <taxon>Fungi</taxon>
        <taxon>Dikarya</taxon>
        <taxon>Ascomycota</taxon>
        <taxon>Saccharomycotina</taxon>
        <taxon>Pichiomycetes</taxon>
        <taxon>Debaryomycetaceae</taxon>
        <taxon>Scheffersomyces</taxon>
    </lineage>
</organism>
<comment type="caution">
    <text evidence="1">The sequence shown here is derived from an EMBL/GenBank/DDBJ whole genome shotgun (WGS) entry which is preliminary data.</text>
</comment>
<evidence type="ECO:0000313" key="2">
    <source>
        <dbReference type="Proteomes" id="UP000790833"/>
    </source>
</evidence>
<keyword evidence="2" id="KW-1185">Reference proteome</keyword>
<dbReference type="GeneID" id="66118614"/>
<sequence length="204" mass="21550">MNRGSHPSKPIMVYSLDPISLEHETGSSYDSDTTTTTTTTTGAGAGAGAVVTGATTAPVGDDGIAHICSLQGEYCYGNHTPEDTESVALPHIAVLSGPENHGFIPELNLQQNDRVASKAPKHSAHLSHHLQLIDQTLRRNSQSESDFIESRNLGVSPNGSTCSSLGTNALGSDREPETTATHHRSIIHPQLNGSLEVTISYNPC</sequence>
<dbReference type="SUPFAM" id="SSF56973">
    <property type="entry name" value="Aerolisin/ETX pore-forming domain"/>
    <property type="match status" value="1"/>
</dbReference>
<dbReference type="AlphaFoldDB" id="A0A9P7V9W9"/>
<accession>A0A9P7V9W9</accession>
<reference evidence="1" key="1">
    <citation type="submission" date="2021-03" db="EMBL/GenBank/DDBJ databases">
        <authorList>
            <person name="Palmer J.M."/>
        </authorList>
    </citation>
    <scope>NUCLEOTIDE SEQUENCE</scope>
    <source>
        <strain evidence="1">ARV_011</strain>
    </source>
</reference>